<evidence type="ECO:0000313" key="1">
    <source>
        <dbReference type="EMBL" id="CAD8137183.1"/>
    </source>
</evidence>
<name>A0A8S1SB85_PAROT</name>
<evidence type="ECO:0000313" key="2">
    <source>
        <dbReference type="Proteomes" id="UP000683925"/>
    </source>
</evidence>
<dbReference type="OMA" id="FEFYQKK"/>
<comment type="caution">
    <text evidence="1">The sequence shown here is derived from an EMBL/GenBank/DDBJ whole genome shotgun (WGS) entry which is preliminary data.</text>
</comment>
<dbReference type="Proteomes" id="UP000683925">
    <property type="component" value="Unassembled WGS sequence"/>
</dbReference>
<proteinExistence type="predicted"/>
<sequence length="1170" mass="139752">MNSLANSNSVVNINKLGREIQHKLPSYEDRHLFSQNFFRKSTSLPENQNFQQFYYLNNLMYKKKQINKKEEVEEYELKREQREQILNHDKSISIQERIIDYIIEFQQQEIGSKKYTYVKRSTEEPRIFTTQLTREQISQSVSTNCSYDEEVQEQLIEKNFVEYLKFGFENFHLGECSQILLQHNLINPDKIIIYLNKAIKEFNFRNDNKKKEDLRVSYVGITSEFDFEPINKEKEFQDFQSFSLMIENQYSQSRLQTSVNNQITQNQYFAKLNVSNKITNQIHLLYKYFLKTKIRQFKPKIIVLFIQIQDSIDFETYYLQKLITQLEKISQNSLIIIPCLAQDSPYNYEKYLKYNVLITNSCLDFSYKRKNKAYYKCEDMSPQQYREYSYYFAQNQKEKQFFDHQYSALQVRKNKYQSVDVEMEYLQDNQLLVYQISSEQEQEIKSKDQEFEFNVIGILNLINQIVLTKVYDFTFKQPIKVSEFEHFISYNVDKNYFILCIVQENKLLYKKCQYNLKIEKQIEEQIYLKEYPLFKTLNFKSSYLLLNSYLYQFNVLISTNSSSGHKMSKNNYTGFQYYVEVYKYDLDKIEQPKKYCNQEISKQNIISLINFSITELNQNKFLLLGGSYQSSCQEEDFQLRTVSLIIEIDENNQNILKVTENAGKQKCYENPIVVKIDNYSLLYFETQTQYLATPIQSQIQRLSLFGNSSNLILENCLILNQQNFEFYQKKKKLFKSNQLNRKIISQSQNTLVFFVIVQELVQDNLQIQNQEDSINLKMLSKQALSQVHKFLFTYDLMKKTMDIEVETNQFIIQQIEKPSKLRESCLYINWLEDRNNQYIFNYNQVQNLYLLYFHEKPNPKTRKFIFEDPKDKVDYLDFEEVVLNDFYNEQLWIVRKIIHQDHISLNLYESDWINLQDVKDSTEASITKVPITLIYTIASIKEDFCLIGLEVKFQKEGGKKCPYLVLCTSTTIYEFSIQMIRKIKWENILRYKPNSWEKEPLQFLESPIQKTKPVQFNMNIQIPSIVASFENGDLLVFYSYCNVKKEKENQYQLEIKYLILRDLNQSDNDSMELEDQKKEFQLKTIKYNSKKEVSIAKVNTVIIEKNKFEFSVIVEEADSQLYKVFSGDDALKENEHIATIKQCKILNNAAPQHNQCILVGPNKESVYHLQ</sequence>
<reference evidence="1" key="1">
    <citation type="submission" date="2021-01" db="EMBL/GenBank/DDBJ databases">
        <authorList>
            <consortium name="Genoscope - CEA"/>
            <person name="William W."/>
        </authorList>
    </citation>
    <scope>NUCLEOTIDE SEQUENCE</scope>
</reference>
<dbReference type="AlphaFoldDB" id="A0A8S1SB85"/>
<dbReference type="OrthoDB" id="305450at2759"/>
<protein>
    <submittedName>
        <fullName evidence="1">Uncharacterized protein</fullName>
    </submittedName>
</protein>
<dbReference type="EMBL" id="CAJJDP010000007">
    <property type="protein sequence ID" value="CAD8137183.1"/>
    <property type="molecule type" value="Genomic_DNA"/>
</dbReference>
<organism evidence="1 2">
    <name type="scientific">Paramecium octaurelia</name>
    <dbReference type="NCBI Taxonomy" id="43137"/>
    <lineage>
        <taxon>Eukaryota</taxon>
        <taxon>Sar</taxon>
        <taxon>Alveolata</taxon>
        <taxon>Ciliophora</taxon>
        <taxon>Intramacronucleata</taxon>
        <taxon>Oligohymenophorea</taxon>
        <taxon>Peniculida</taxon>
        <taxon>Parameciidae</taxon>
        <taxon>Paramecium</taxon>
    </lineage>
</organism>
<keyword evidence="2" id="KW-1185">Reference proteome</keyword>
<gene>
    <name evidence="1" type="ORF">POCTA_138.1.T0080231</name>
</gene>
<accession>A0A8S1SB85</accession>